<protein>
    <submittedName>
        <fullName evidence="1">13300_t:CDS:1</fullName>
    </submittedName>
</protein>
<evidence type="ECO:0000313" key="2">
    <source>
        <dbReference type="Proteomes" id="UP000789525"/>
    </source>
</evidence>
<accession>A0ACA9NKA8</accession>
<sequence length="220" mass="23821">MVKEPITALHPNSASDALLVTTLHGKVYLLDRATGQSLNTFSGHVHESYRCGACFDGSPETKDSKSTSTGKRTGGGEETVLLGDEEGRVWAWDLVNATALDPSPPPKMELSAFGVSEECIQRIVSTNKPAGAPKKSLDRVCDLPIPFADTVLQPNPAATLTFIPPTRSPPTTMLHPIHRITPDDIKGIPWRFGLTNEELYDALDADIGYHSVDGKLFDEL</sequence>
<gene>
    <name evidence="1" type="ORF">ACOLOM_LOCUS8577</name>
</gene>
<name>A0ACA9NKA8_9GLOM</name>
<organism evidence="1 2">
    <name type="scientific">Acaulospora colombiana</name>
    <dbReference type="NCBI Taxonomy" id="27376"/>
    <lineage>
        <taxon>Eukaryota</taxon>
        <taxon>Fungi</taxon>
        <taxon>Fungi incertae sedis</taxon>
        <taxon>Mucoromycota</taxon>
        <taxon>Glomeromycotina</taxon>
        <taxon>Glomeromycetes</taxon>
        <taxon>Diversisporales</taxon>
        <taxon>Acaulosporaceae</taxon>
        <taxon>Acaulospora</taxon>
    </lineage>
</organism>
<feature type="non-terminal residue" evidence="1">
    <location>
        <position position="220"/>
    </location>
</feature>
<dbReference type="EMBL" id="CAJVPT010022562">
    <property type="protein sequence ID" value="CAG8660617.1"/>
    <property type="molecule type" value="Genomic_DNA"/>
</dbReference>
<evidence type="ECO:0000313" key="1">
    <source>
        <dbReference type="EMBL" id="CAG8660617.1"/>
    </source>
</evidence>
<dbReference type="Proteomes" id="UP000789525">
    <property type="component" value="Unassembled WGS sequence"/>
</dbReference>
<proteinExistence type="predicted"/>
<reference evidence="1" key="1">
    <citation type="submission" date="2021-06" db="EMBL/GenBank/DDBJ databases">
        <authorList>
            <person name="Kallberg Y."/>
            <person name="Tangrot J."/>
            <person name="Rosling A."/>
        </authorList>
    </citation>
    <scope>NUCLEOTIDE SEQUENCE</scope>
    <source>
        <strain evidence="1">CL356</strain>
    </source>
</reference>
<comment type="caution">
    <text evidence="1">The sequence shown here is derived from an EMBL/GenBank/DDBJ whole genome shotgun (WGS) entry which is preliminary data.</text>
</comment>
<keyword evidence="2" id="KW-1185">Reference proteome</keyword>